<organism evidence="3 4">
    <name type="scientific">Desulfosporosinus acididurans</name>
    <dbReference type="NCBI Taxonomy" id="476652"/>
    <lineage>
        <taxon>Bacteria</taxon>
        <taxon>Bacillati</taxon>
        <taxon>Bacillota</taxon>
        <taxon>Clostridia</taxon>
        <taxon>Eubacteriales</taxon>
        <taxon>Desulfitobacteriaceae</taxon>
        <taxon>Desulfosporosinus</taxon>
    </lineage>
</organism>
<dbReference type="EMBL" id="LDZY01000005">
    <property type="protein sequence ID" value="KLU66265.1"/>
    <property type="molecule type" value="Genomic_DNA"/>
</dbReference>
<name>A0A0J1FRZ9_9FIRM</name>
<feature type="compositionally biased region" description="Basic and acidic residues" evidence="1">
    <location>
        <begin position="104"/>
        <end position="113"/>
    </location>
</feature>
<keyword evidence="4" id="KW-1185">Reference proteome</keyword>
<dbReference type="PATRIC" id="fig|476652.3.peg.1719"/>
<evidence type="ECO:0000256" key="2">
    <source>
        <dbReference type="SAM" id="Phobius"/>
    </source>
</evidence>
<dbReference type="AlphaFoldDB" id="A0A0J1FRZ9"/>
<accession>A0A0J1FRZ9</accession>
<keyword evidence="2" id="KW-1133">Transmembrane helix</keyword>
<feature type="region of interest" description="Disordered" evidence="1">
    <location>
        <begin position="101"/>
        <end position="121"/>
    </location>
</feature>
<comment type="caution">
    <text evidence="3">The sequence shown here is derived from an EMBL/GenBank/DDBJ whole genome shotgun (WGS) entry which is preliminary data.</text>
</comment>
<evidence type="ECO:0000313" key="4">
    <source>
        <dbReference type="Proteomes" id="UP000036356"/>
    </source>
</evidence>
<protein>
    <recommendedName>
        <fullName evidence="5">Stage III sporulation protein AH</fullName>
    </recommendedName>
</protein>
<gene>
    <name evidence="3" type="ORF">DEAC_c16640</name>
</gene>
<dbReference type="RefSeq" id="WP_047809557.1">
    <property type="nucleotide sequence ID" value="NZ_LDZY01000005.1"/>
</dbReference>
<proteinExistence type="predicted"/>
<evidence type="ECO:0000313" key="3">
    <source>
        <dbReference type="EMBL" id="KLU66265.1"/>
    </source>
</evidence>
<keyword evidence="2" id="KW-0472">Membrane</keyword>
<feature type="transmembrane region" description="Helical" evidence="2">
    <location>
        <begin position="12"/>
        <end position="29"/>
    </location>
</feature>
<sequence>MNLTKYISSEKTLVGLVALVAIGMSFIYLGKGPENPMSKTQAVPTSSSIAASGSKITALEKELENKLQANLSLMDGVGKVQVSVSLATGLKTEYARNQNVTKNTSKETDKTGGTRETTQVTENNQVVMPNGSSQPVMVMEDRPEVAGVLVIAEGARDPKVREAIHTSVQTLLSIPSAKITVVPMGGE</sequence>
<dbReference type="Proteomes" id="UP000036356">
    <property type="component" value="Unassembled WGS sequence"/>
</dbReference>
<keyword evidence="2" id="KW-0812">Transmembrane</keyword>
<evidence type="ECO:0008006" key="5">
    <source>
        <dbReference type="Google" id="ProtNLM"/>
    </source>
</evidence>
<dbReference type="STRING" id="476652.DEAC_c16640"/>
<reference evidence="3 4" key="1">
    <citation type="submission" date="2015-06" db="EMBL/GenBank/DDBJ databases">
        <title>Draft genome of the moderately acidophilic sulfate reducer Candidatus Desulfosporosinus acididurans strain M1.</title>
        <authorList>
            <person name="Poehlein A."/>
            <person name="Petzsch P."/>
            <person name="Johnson B.D."/>
            <person name="Schloemann M."/>
            <person name="Daniel R."/>
            <person name="Muehling M."/>
        </authorList>
    </citation>
    <scope>NUCLEOTIDE SEQUENCE [LARGE SCALE GENOMIC DNA]</scope>
    <source>
        <strain evidence="3 4">M1</strain>
    </source>
</reference>
<evidence type="ECO:0000256" key="1">
    <source>
        <dbReference type="SAM" id="MobiDB-lite"/>
    </source>
</evidence>